<protein>
    <submittedName>
        <fullName evidence="1">N-acetyl sugar amidotransferase</fullName>
    </submittedName>
</protein>
<keyword evidence="2" id="KW-1185">Reference proteome</keyword>
<evidence type="ECO:0000313" key="1">
    <source>
        <dbReference type="EMBL" id="MEE1867161.1"/>
    </source>
</evidence>
<proteinExistence type="predicted"/>
<dbReference type="NCBIfam" id="TIGR03573">
    <property type="entry name" value="WbuX"/>
    <property type="match status" value="1"/>
</dbReference>
<dbReference type="AlphaFoldDB" id="A0AB35WR32"/>
<dbReference type="SUPFAM" id="SSF52402">
    <property type="entry name" value="Adenine nucleotide alpha hydrolases-like"/>
    <property type="match status" value="1"/>
</dbReference>
<gene>
    <name evidence="1" type="ORF">V0R53_12225</name>
</gene>
<evidence type="ECO:0000313" key="2">
    <source>
        <dbReference type="Proteomes" id="UP001307839"/>
    </source>
</evidence>
<reference evidence="1 2" key="1">
    <citation type="submission" date="2024-01" db="EMBL/GenBank/DDBJ databases">
        <title>Unpublished Manusciprt.</title>
        <authorList>
            <person name="Duman M."/>
            <person name="Valdes E.G."/>
            <person name="Ajmi N."/>
            <person name="Altun S."/>
            <person name="Saticioglu I.B."/>
        </authorList>
    </citation>
    <scope>NUCLEOTIDE SEQUENCE [LARGE SCALE GENOMIC DNA]</scope>
    <source>
        <strain evidence="1 2">120P</strain>
    </source>
</reference>
<accession>A0AB35WR32</accession>
<dbReference type="Proteomes" id="UP001307839">
    <property type="component" value="Unassembled WGS sequence"/>
</dbReference>
<dbReference type="EMBL" id="JAZDQP010000007">
    <property type="protein sequence ID" value="MEE1867161.1"/>
    <property type="molecule type" value="Genomic_DNA"/>
</dbReference>
<dbReference type="CDD" id="cd01996">
    <property type="entry name" value="AANH_WbpG-like"/>
    <property type="match status" value="1"/>
</dbReference>
<organism evidence="1 2">
    <name type="scientific">Pseudomonas auratipiscis</name>
    <dbReference type="NCBI Taxonomy" id="3115853"/>
    <lineage>
        <taxon>Bacteria</taxon>
        <taxon>Pseudomonadati</taxon>
        <taxon>Pseudomonadota</taxon>
        <taxon>Gammaproteobacteria</taxon>
        <taxon>Pseudomonadales</taxon>
        <taxon>Pseudomonadaceae</taxon>
        <taxon>Pseudomonas</taxon>
    </lineage>
</organism>
<dbReference type="Gene3D" id="3.40.50.620">
    <property type="entry name" value="HUPs"/>
    <property type="match status" value="1"/>
</dbReference>
<comment type="caution">
    <text evidence="1">The sequence shown here is derived from an EMBL/GenBank/DDBJ whole genome shotgun (WGS) entry which is preliminary data.</text>
</comment>
<dbReference type="RefSeq" id="WP_330079693.1">
    <property type="nucleotide sequence ID" value="NZ_JAZDCU010000006.1"/>
</dbReference>
<dbReference type="InterPro" id="IPR014729">
    <property type="entry name" value="Rossmann-like_a/b/a_fold"/>
</dbReference>
<name>A0AB35WR32_9PSED</name>
<dbReference type="InterPro" id="IPR020022">
    <property type="entry name" value="N-acetyl_sugar_amidoTrfase"/>
</dbReference>
<sequence>MNIESVSYKVCSRCVMDTSDPGIVFDGAGVCNHCLEFESVTKKNWFPNEEGAARWTKVVEQIKAAGKGQEYDCILGLSGGVDSSYLAIKVKDWGLRPLVVHVDAGWNSELAVANIEALVKHCEYDLHTHVVDWEDMRDLHLAYLKAGISNQDVPQDHIFFASLYHFATKNGIKYILSGGNISTEGIFPRTWHGTAMDAINLKAIHRRYGERKLRNYKTISFFDYYFWYPIVKKMRTVRPLDFMPYDKGQALQELERTVGYKAYARKHGESQFTKLFQNYYLPTKFGFDKRLPHLSSLIVSGQMTRDEAVAKLAEPLYDLDELEIDIAYFCKKLKISRVQFDDFMKAPIHNYTDFPTWDARYRMLKAVQALVSKVTGKRIRVYS</sequence>